<dbReference type="SMART" id="SM00490">
    <property type="entry name" value="HELICc"/>
    <property type="match status" value="1"/>
</dbReference>
<keyword evidence="4 12" id="KW-0378">Hydrolase</keyword>
<dbReference type="PROSITE" id="PS50188">
    <property type="entry name" value="B302_SPRY"/>
    <property type="match status" value="1"/>
</dbReference>
<evidence type="ECO:0000313" key="18">
    <source>
        <dbReference type="Proteomes" id="UP000593567"/>
    </source>
</evidence>
<proteinExistence type="inferred from homology"/>
<dbReference type="GO" id="GO:0005524">
    <property type="term" value="F:ATP binding"/>
    <property type="evidence" value="ECO:0007669"/>
    <property type="project" value="UniProtKB-UniRule"/>
</dbReference>
<dbReference type="Proteomes" id="UP000593567">
    <property type="component" value="Unassembled WGS sequence"/>
</dbReference>
<feature type="domain" description="Helicase C-terminal" evidence="15">
    <location>
        <begin position="576"/>
        <end position="769"/>
    </location>
</feature>
<dbReference type="PROSITE" id="PS51192">
    <property type="entry name" value="HELICASE_ATP_BIND_1"/>
    <property type="match status" value="1"/>
</dbReference>
<comment type="caution">
    <text evidence="17">The sequence shown here is derived from an EMBL/GenBank/DDBJ whole genome shotgun (WGS) entry which is preliminary data.</text>
</comment>
<evidence type="ECO:0000256" key="5">
    <source>
        <dbReference type="ARBA" id="ARBA00022806"/>
    </source>
</evidence>
<evidence type="ECO:0000256" key="6">
    <source>
        <dbReference type="ARBA" id="ARBA00022839"/>
    </source>
</evidence>
<dbReference type="GO" id="GO:0004527">
    <property type="term" value="F:exonuclease activity"/>
    <property type="evidence" value="ECO:0007669"/>
    <property type="project" value="UniProtKB-KW"/>
</dbReference>
<gene>
    <name evidence="17" type="ORF">EB796_002360</name>
</gene>
<dbReference type="InterPro" id="IPR011545">
    <property type="entry name" value="DEAD/DEAH_box_helicase_dom"/>
</dbReference>
<keyword evidence="3 12" id="KW-0547">Nucleotide-binding</keyword>
<evidence type="ECO:0000256" key="4">
    <source>
        <dbReference type="ARBA" id="ARBA00022801"/>
    </source>
</evidence>
<dbReference type="InterPro" id="IPR027417">
    <property type="entry name" value="P-loop_NTPase"/>
</dbReference>
<evidence type="ECO:0000256" key="12">
    <source>
        <dbReference type="RuleBase" id="RU365068"/>
    </source>
</evidence>
<feature type="domain" description="B30.2/SPRY" evidence="13">
    <location>
        <begin position="147"/>
        <end position="340"/>
    </location>
</feature>
<evidence type="ECO:0000259" key="14">
    <source>
        <dbReference type="PROSITE" id="PS51192"/>
    </source>
</evidence>
<dbReference type="EC" id="3.6.4.13" evidence="12"/>
<dbReference type="InterPro" id="IPR014014">
    <property type="entry name" value="RNA_helicase_DEAD_Q_motif"/>
</dbReference>
<evidence type="ECO:0000256" key="1">
    <source>
        <dbReference type="ARBA" id="ARBA00008765"/>
    </source>
</evidence>
<evidence type="ECO:0000259" key="16">
    <source>
        <dbReference type="PROSITE" id="PS51195"/>
    </source>
</evidence>
<evidence type="ECO:0000256" key="2">
    <source>
        <dbReference type="ARBA" id="ARBA00022722"/>
    </source>
</evidence>
<comment type="catalytic activity">
    <reaction evidence="9 12">
        <text>ATP + H2O = ADP + phosphate + H(+)</text>
        <dbReference type="Rhea" id="RHEA:13065"/>
        <dbReference type="ChEBI" id="CHEBI:15377"/>
        <dbReference type="ChEBI" id="CHEBI:15378"/>
        <dbReference type="ChEBI" id="CHEBI:30616"/>
        <dbReference type="ChEBI" id="CHEBI:43474"/>
        <dbReference type="ChEBI" id="CHEBI:456216"/>
        <dbReference type="EC" id="3.6.4.13"/>
    </reaction>
</comment>
<keyword evidence="6" id="KW-0269">Exonuclease</keyword>
<dbReference type="Gene3D" id="2.60.120.920">
    <property type="match status" value="1"/>
</dbReference>
<dbReference type="FunFam" id="3.40.50.300:FF:000708">
    <property type="entry name" value="ATP-dependent RNA helicase DDX1"/>
    <property type="match status" value="1"/>
</dbReference>
<comment type="function">
    <text evidence="10">Acts as an ATP-dependent RNA helicase, able to unwind both RNA-RNA and RNA-DNA duplexes. Possesses 5' single-stranded RNA overhang nuclease activity.</text>
</comment>
<protein>
    <recommendedName>
        <fullName evidence="12">ATP-dependent RNA helicase</fullName>
        <ecNumber evidence="12">3.6.4.13</ecNumber>
    </recommendedName>
</protein>
<evidence type="ECO:0000259" key="15">
    <source>
        <dbReference type="PROSITE" id="PS51194"/>
    </source>
</evidence>
<comment type="function">
    <text evidence="12">RNA helicase.</text>
</comment>
<evidence type="ECO:0000256" key="9">
    <source>
        <dbReference type="ARBA" id="ARBA00047984"/>
    </source>
</evidence>
<dbReference type="FunFam" id="2.60.120.920:FF:000076">
    <property type="entry name" value="ATP-dependent RNA helicase DDX1"/>
    <property type="match status" value="1"/>
</dbReference>
<dbReference type="EMBL" id="VXIV02000274">
    <property type="protein sequence ID" value="KAF6039334.1"/>
    <property type="molecule type" value="Genomic_DNA"/>
</dbReference>
<reference evidence="17" key="1">
    <citation type="submission" date="2020-06" db="EMBL/GenBank/DDBJ databases">
        <title>Draft genome of Bugula neritina, a colonial animal packing powerful symbionts and potential medicines.</title>
        <authorList>
            <person name="Rayko M."/>
        </authorList>
    </citation>
    <scope>NUCLEOTIDE SEQUENCE [LARGE SCALE GENOMIC DNA]</scope>
    <source>
        <strain evidence="17">Kwan_BN1</strain>
    </source>
</reference>
<organism evidence="17 18">
    <name type="scientific">Bugula neritina</name>
    <name type="common">Brown bryozoan</name>
    <name type="synonym">Sertularia neritina</name>
    <dbReference type="NCBI Taxonomy" id="10212"/>
    <lineage>
        <taxon>Eukaryota</taxon>
        <taxon>Metazoa</taxon>
        <taxon>Spiralia</taxon>
        <taxon>Lophotrochozoa</taxon>
        <taxon>Bryozoa</taxon>
        <taxon>Gymnolaemata</taxon>
        <taxon>Cheilostomatida</taxon>
        <taxon>Flustrina</taxon>
        <taxon>Buguloidea</taxon>
        <taxon>Bugulidae</taxon>
        <taxon>Bugula</taxon>
    </lineage>
</organism>
<comment type="similarity">
    <text evidence="1">Belongs to the DEAD box helicase family. DDX1 subfamily.</text>
</comment>
<evidence type="ECO:0000259" key="13">
    <source>
        <dbReference type="PROSITE" id="PS50188"/>
    </source>
</evidence>
<dbReference type="FunFam" id="3.40.50.300:FF:000652">
    <property type="entry name" value="ATP-dependent RNA helicase DDX1"/>
    <property type="match status" value="1"/>
</dbReference>
<dbReference type="InterPro" id="IPR003877">
    <property type="entry name" value="SPRY_dom"/>
</dbReference>
<dbReference type="Gene3D" id="3.40.50.300">
    <property type="entry name" value="P-loop containing nucleotide triphosphate hydrolases"/>
    <property type="match status" value="3"/>
</dbReference>
<dbReference type="Pfam" id="PF00270">
    <property type="entry name" value="DEAD"/>
    <property type="match status" value="2"/>
</dbReference>
<dbReference type="InterPro" id="IPR001650">
    <property type="entry name" value="Helicase_C-like"/>
</dbReference>
<dbReference type="GO" id="GO:0003723">
    <property type="term" value="F:RNA binding"/>
    <property type="evidence" value="ECO:0007669"/>
    <property type="project" value="UniProtKB-UniRule"/>
</dbReference>
<dbReference type="AlphaFoldDB" id="A0A7J7KME0"/>
<feature type="domain" description="DEAD-box RNA helicase Q" evidence="16">
    <location>
        <begin position="94"/>
        <end position="122"/>
    </location>
</feature>
<dbReference type="PROSITE" id="PS51194">
    <property type="entry name" value="HELICASE_CTER"/>
    <property type="match status" value="1"/>
</dbReference>
<dbReference type="Pfam" id="PF00271">
    <property type="entry name" value="Helicase_C"/>
    <property type="match status" value="1"/>
</dbReference>
<dbReference type="SUPFAM" id="SSF49899">
    <property type="entry name" value="Concanavalin A-like lectins/glucanases"/>
    <property type="match status" value="1"/>
</dbReference>
<dbReference type="GO" id="GO:0003724">
    <property type="term" value="F:RNA helicase activity"/>
    <property type="evidence" value="ECO:0007669"/>
    <property type="project" value="UniProtKB-EC"/>
</dbReference>
<dbReference type="InterPro" id="IPR001870">
    <property type="entry name" value="B30.2/SPRY"/>
</dbReference>
<keyword evidence="18" id="KW-1185">Reference proteome</keyword>
<keyword evidence="8 12" id="KW-0694">RNA-binding</keyword>
<dbReference type="SUPFAM" id="SSF52540">
    <property type="entry name" value="P-loop containing nucleoside triphosphate hydrolases"/>
    <property type="match status" value="2"/>
</dbReference>
<keyword evidence="2" id="KW-0540">Nuclease</keyword>
<keyword evidence="5 12" id="KW-0347">Helicase</keyword>
<sequence length="769" mass="84954">MRLKHLRFVLNRLSSIEVNIIIYTVTFVEQVIHTTADTAIVDCVAVAIILRVNFKFKRLTPTLQQTDIYKYKTEVYVCVHIHVSVPPLVAIAMTAFEEMGIMPELGSAVEEIEWMLPTDIQAEAIPLILGGGDVLMAAETGSGKTGAFCLPIIQIVWESISSKGTEVTKDPATNEGNVTAKEWRMNAFDRDSKMAIDSSGLLCQSRDQAGWHGTRSSMAVFGSGKYYYEATVTDEGLCRVGWATEKANRNLGTDKFGFGFGGTGKKSNNKQFDDYGTAFGQHDVLGCYIDLDSSEIAYTKNGEDLGLAFDIPKDLKRSEFYAAVVLKNAEMKFNFGDSPFKYEPVEGHIALSRASEKCCKASTVVGSGAVASKTKANNAPYAIILEPSRELAEQTHKQIIIFKKKLSAPGISELLCVGGIAVKEQIAALKSGVDIVCGTPGRIEDLVSTGNLSLSQVRFFVLDEADGLLSQGNTDLINRMHAKIPKVTADGKKLQMVVCSATLHSPDVRRMADRLMNFPVWIDLKGQDSVPDTVHHVVCLVDPVAVTNWKQLSRHWDTDGVHAKDRMNFNQPSKENLSQAVKMLKGELMMKAIDEHKMDRAIIFCRTKLDCDNAERYLTQHGGGPGASRNHKYSCVCLHSDRNPGERRGNLEKFKKNEVRFLICTDVAARGLDVSGLPFVINVTLPDEKQNYVHRIGRVGRAERMGLAISLVSTVPEKVWYHSNCKNRGKNCYNTDLVERRGCCIWYDEPALLANVEEHLGITIDQGGL</sequence>
<feature type="short sequence motif" description="Q motif" evidence="11">
    <location>
        <begin position="94"/>
        <end position="122"/>
    </location>
</feature>
<dbReference type="SMART" id="SM00487">
    <property type="entry name" value="DEXDc"/>
    <property type="match status" value="1"/>
</dbReference>
<dbReference type="PANTHER" id="PTHR24031">
    <property type="entry name" value="RNA HELICASE"/>
    <property type="match status" value="1"/>
</dbReference>
<dbReference type="CDD" id="cd12873">
    <property type="entry name" value="SPRY_DDX1"/>
    <property type="match status" value="1"/>
</dbReference>
<dbReference type="InterPro" id="IPR013320">
    <property type="entry name" value="ConA-like_dom_sf"/>
</dbReference>
<evidence type="ECO:0000256" key="3">
    <source>
        <dbReference type="ARBA" id="ARBA00022741"/>
    </source>
</evidence>
<dbReference type="CDD" id="cd18787">
    <property type="entry name" value="SF2_C_DEAD"/>
    <property type="match status" value="1"/>
</dbReference>
<dbReference type="Pfam" id="PF00622">
    <property type="entry name" value="SPRY"/>
    <property type="match status" value="1"/>
</dbReference>
<dbReference type="InterPro" id="IPR043136">
    <property type="entry name" value="B30.2/SPRY_sf"/>
</dbReference>
<dbReference type="InterPro" id="IPR014001">
    <property type="entry name" value="Helicase_ATP-bd"/>
</dbReference>
<dbReference type="OrthoDB" id="1735at2759"/>
<comment type="domain">
    <text evidence="12">The helicase domain is involved in the stimulation of RELA transcriptional activity.</text>
</comment>
<name>A0A7J7KME0_BUGNE</name>
<evidence type="ECO:0000256" key="10">
    <source>
        <dbReference type="ARBA" id="ARBA00058016"/>
    </source>
</evidence>
<keyword evidence="7 12" id="KW-0067">ATP-binding</keyword>
<evidence type="ECO:0000313" key="17">
    <source>
        <dbReference type="EMBL" id="KAF6039334.1"/>
    </source>
</evidence>
<evidence type="ECO:0000256" key="11">
    <source>
        <dbReference type="PROSITE-ProRule" id="PRU00552"/>
    </source>
</evidence>
<dbReference type="PROSITE" id="PS51195">
    <property type="entry name" value="Q_MOTIF"/>
    <property type="match status" value="1"/>
</dbReference>
<feature type="domain" description="Helicase ATP-binding" evidence="14">
    <location>
        <begin position="375"/>
        <end position="521"/>
    </location>
</feature>
<accession>A0A7J7KME0</accession>
<evidence type="ECO:0000256" key="7">
    <source>
        <dbReference type="ARBA" id="ARBA00022840"/>
    </source>
</evidence>
<evidence type="ECO:0000256" key="8">
    <source>
        <dbReference type="ARBA" id="ARBA00022884"/>
    </source>
</evidence>
<dbReference type="SMART" id="SM00449">
    <property type="entry name" value="SPRY"/>
    <property type="match status" value="1"/>
</dbReference>